<protein>
    <submittedName>
        <fullName evidence="1">Aldose epimerase family protein</fullName>
        <ecNumber evidence="1">5.1.3.-</ecNumber>
    </submittedName>
</protein>
<keyword evidence="2" id="KW-1185">Reference proteome</keyword>
<dbReference type="Proteomes" id="UP001595191">
    <property type="component" value="Unassembled WGS sequence"/>
</dbReference>
<accession>A0ACC7LFL8</accession>
<proteinExistence type="predicted"/>
<gene>
    <name evidence="1" type="ORF">ACEZ3G_00495</name>
</gene>
<comment type="caution">
    <text evidence="1">The sequence shown here is derived from an EMBL/GenBank/DDBJ whole genome shotgun (WGS) entry which is preliminary data.</text>
</comment>
<sequence length="301" mass="34065">MKQVTLNTPFITLIVLDYGAIIQKLLVKDKDGNSRNVVVGYDYPSLYPTDKVFLGACVGRFAGRISNAAFELDRQTYPLYGEHGVHLHGGKEGFGKKYWKIEEVGRGREPFVRLSYFSKHLEEGYPGNLNVNVTYRLSNNTLQITHEATTDRTTIVNLTNHSYFRLDDAESVNHYELELNCTKMAETYENLLPTGNIVSVNGTEYDFMTRKKIAGQPLDTPYLVDARSERVAKVYSKKTGISMEVITDQPAVVVYTPPHFPGICFETQNLPDAPNHRNFPSSVLRPGEKYFNDSKFVFGIE</sequence>
<dbReference type="EMBL" id="JBHFPV010000001">
    <property type="protein sequence ID" value="MFH6601936.1"/>
    <property type="molecule type" value="Genomic_DNA"/>
</dbReference>
<organism evidence="1 2">
    <name type="scientific">Meishania litoralis</name>
    <dbReference type="NCBI Taxonomy" id="3434685"/>
    <lineage>
        <taxon>Bacteria</taxon>
        <taxon>Pseudomonadati</taxon>
        <taxon>Bacteroidota</taxon>
        <taxon>Flavobacteriia</taxon>
        <taxon>Flavobacteriales</taxon>
        <taxon>Flavobacteriaceae</taxon>
        <taxon>Meishania</taxon>
    </lineage>
</organism>
<name>A0ACC7LFL8_9FLAO</name>
<evidence type="ECO:0000313" key="2">
    <source>
        <dbReference type="Proteomes" id="UP001595191"/>
    </source>
</evidence>
<dbReference type="EC" id="5.1.3.-" evidence="1"/>
<evidence type="ECO:0000313" key="1">
    <source>
        <dbReference type="EMBL" id="MFH6601936.1"/>
    </source>
</evidence>
<reference evidence="1" key="1">
    <citation type="submission" date="2024-09" db="EMBL/GenBank/DDBJ databases">
        <authorList>
            <person name="Liu J."/>
        </authorList>
    </citation>
    <scope>NUCLEOTIDE SEQUENCE</scope>
    <source>
        <strain evidence="1">NBU2967</strain>
    </source>
</reference>
<keyword evidence="1" id="KW-0413">Isomerase</keyword>